<dbReference type="InterPro" id="IPR000998">
    <property type="entry name" value="MAM_dom"/>
</dbReference>
<dbReference type="Pfam" id="PF18962">
    <property type="entry name" value="Por_Secre_tail"/>
    <property type="match status" value="1"/>
</dbReference>
<dbReference type="GO" id="GO:0005975">
    <property type="term" value="P:carbohydrate metabolic process"/>
    <property type="evidence" value="ECO:0007669"/>
    <property type="project" value="UniProtKB-ARBA"/>
</dbReference>
<evidence type="ECO:0000259" key="2">
    <source>
        <dbReference type="PROSITE" id="PS50060"/>
    </source>
</evidence>
<dbReference type="PANTHER" id="PTHR23282">
    <property type="entry name" value="APICAL ENDOSOMAL GLYCOPROTEIN PRECURSOR"/>
    <property type="match status" value="1"/>
</dbReference>
<feature type="signal peptide" evidence="1">
    <location>
        <begin position="1"/>
        <end position="19"/>
    </location>
</feature>
<dbReference type="Gene3D" id="2.60.120.200">
    <property type="match status" value="1"/>
</dbReference>
<name>A0AAW9S3H5_9BACT</name>
<dbReference type="NCBIfam" id="NF038128">
    <property type="entry name" value="choice_anch_J"/>
    <property type="match status" value="1"/>
</dbReference>
<dbReference type="SMART" id="SM00137">
    <property type="entry name" value="MAM"/>
    <property type="match status" value="1"/>
</dbReference>
<evidence type="ECO:0000313" key="3">
    <source>
        <dbReference type="EMBL" id="MEN7546943.1"/>
    </source>
</evidence>
<feature type="domain" description="MAM" evidence="2">
    <location>
        <begin position="333"/>
        <end position="490"/>
    </location>
</feature>
<dbReference type="NCBIfam" id="NF038133">
    <property type="entry name" value="choice_anch_L"/>
    <property type="match status" value="1"/>
</dbReference>
<dbReference type="GO" id="GO:0016020">
    <property type="term" value="C:membrane"/>
    <property type="evidence" value="ECO:0007669"/>
    <property type="project" value="InterPro"/>
</dbReference>
<dbReference type="Pfam" id="PF14873">
    <property type="entry name" value="BNR_assoc_N"/>
    <property type="match status" value="1"/>
</dbReference>
<evidence type="ECO:0000313" key="4">
    <source>
        <dbReference type="Proteomes" id="UP001403385"/>
    </source>
</evidence>
<dbReference type="InterPro" id="IPR013783">
    <property type="entry name" value="Ig-like_fold"/>
</dbReference>
<dbReference type="InterPro" id="IPR049804">
    <property type="entry name" value="Choice_anch_L"/>
</dbReference>
<dbReference type="NCBIfam" id="TIGR04183">
    <property type="entry name" value="Por_Secre_tail"/>
    <property type="match status" value="1"/>
</dbReference>
<organism evidence="3 4">
    <name type="scientific">Rapidithrix thailandica</name>
    <dbReference type="NCBI Taxonomy" id="413964"/>
    <lineage>
        <taxon>Bacteria</taxon>
        <taxon>Pseudomonadati</taxon>
        <taxon>Bacteroidota</taxon>
        <taxon>Cytophagia</taxon>
        <taxon>Cytophagales</taxon>
        <taxon>Flammeovirgaceae</taxon>
        <taxon>Rapidithrix</taxon>
    </lineage>
</organism>
<dbReference type="InterPro" id="IPR029456">
    <property type="entry name" value="Sialidase_N"/>
</dbReference>
<dbReference type="CDD" id="cd06263">
    <property type="entry name" value="MAM"/>
    <property type="match status" value="1"/>
</dbReference>
<dbReference type="Gene3D" id="2.60.40.1290">
    <property type="match status" value="1"/>
</dbReference>
<dbReference type="Gene3D" id="2.60.40.10">
    <property type="entry name" value="Immunoglobulins"/>
    <property type="match status" value="2"/>
</dbReference>
<accession>A0AAW9S3H5</accession>
<protein>
    <submittedName>
        <fullName evidence="3">Choice-of-anchor L domain-containing protein</fullName>
    </submittedName>
</protein>
<keyword evidence="4" id="KW-1185">Reference proteome</keyword>
<keyword evidence="1" id="KW-0732">Signal</keyword>
<dbReference type="PANTHER" id="PTHR23282:SF142">
    <property type="entry name" value="MAM DOMAIN-CONTAINING PROTEIN"/>
    <property type="match status" value="1"/>
</dbReference>
<dbReference type="EMBL" id="JBDKWZ010000001">
    <property type="protein sequence ID" value="MEN7546943.1"/>
    <property type="molecule type" value="Genomic_DNA"/>
</dbReference>
<dbReference type="Proteomes" id="UP001403385">
    <property type="component" value="Unassembled WGS sequence"/>
</dbReference>
<dbReference type="InterPro" id="IPR013320">
    <property type="entry name" value="ConA-like_dom_sf"/>
</dbReference>
<feature type="chain" id="PRO_5043645480" evidence="1">
    <location>
        <begin position="20"/>
        <end position="1340"/>
    </location>
</feature>
<gene>
    <name evidence="3" type="ORF">AAG747_03440</name>
</gene>
<dbReference type="RefSeq" id="WP_346819720.1">
    <property type="nucleotide sequence ID" value="NZ_JBDKWZ010000001.1"/>
</dbReference>
<sequence>MKLLIGLLLSFFSYFSVVAQSTIWVEDFSGLADGTTQDNGATAWSSLNLNASSSKYWEVRNNRFEGVDLDIEASWSSELVDISNYQDVSFSIDLSENGSLESSDYIRVAYKLDGGSEVQVAEYTNDFGSATVNATGLNGNTLQIIIRAKCSSSSEKYRFDNVLLEGTLNVDMSYVSSTATQNTNQILPGSTEEHIIGIQVETNGTNNPLAVTSFSLSTDGSTNPASDINKATLYYTSTNSSYATGSQFGSTVDTPNGTFTFNGSQTLAQGINYFWLAYDIAGGANLNNVVDAILNNMTIDGMVYVPSDTNPTGNRKISNIDCGAYPVVSEYPYTESFESGLGSWTQGTGDDFDWTHKSGSTSTDNTGPSSAANESYYLYTEASNPNNPSKTANLVSPCFNLTGMHDPKLYFSYHLYGSEMGTLYIEVQDKPGVGSWVALDSISGNQGNQWDYYTVDLAAYIDQTVKVRFRGLTGNGTRSDMAIDEVVLADKLLTITQGVTEAEFTQSITGTGVSIQNLTFSSAHVNSYGLFDLKEGTQIGEAQGIVMSTGDIRDIDQPNRSNKLTTEFGTSGNSDLNAVSGKTTYDASFIEFDVVPSGDTLSFNYTFLSEEYTEYENSNYNDAFAFLISGPGISGEQNIALIPGTSTPVSINTVNSSSNLEYFVNNDIHNDNSMEDVAGFYSIEFDGYTVNLVAKVAVQSCETYHIKWIIGDGTDRKWDSGVFVEGLSSNDIGGTASVTEVYSECVEDPVTVTFERTGNSSKMLTLNVNYGGSMIKNIDYVTDNLLNQVTFLPGETTKTITLTPTVTYEIPNQTDSVTVSLSSCSGSEFANVVVYYKPKPDVSEYDIVEICQDGQALVDGGTYLSYQWKNNLGQVVSTEQVLETSMAGNYTLTVTNEAGCSATSDTITIVKLAALEVFASADCQPVSTNQTQVYLNASGGGGEYQYKLSSEGEGSYTNNPVFLVDNGTTVSFDIKTAKGCFKSVTVTTPNGNATAISNAEKTGQCILSGFNSFYDILDDEGNLIASISDLGNDLGVITASVYIDGSVQSYNGEPYLQRHYKITPQFNGQSARVRLYFTEAEFQALATANPEIPLPLINGTDLLGVSKYDGDVPGSGNEMYIGGEVVVDGFASERHYIEFTVPSFSSIYIHSAMGSMPLPVRLLSFTAETHSNHEVALNWETVNESNNKGFEIERSEDGKAFTTVGFVEGKNNNEESEYIFVDREVQGTVYYRLKQIDYNGDSEYSDVESVSLETVSRFAVQAYPNPFTQSMKLQITNPEQVPVQVQAFDSSGRPVFQLYLSEDFYQSQDIGAYFQQLSRGIYLLKVTTTHQTVTLKVQKQ</sequence>
<dbReference type="Gene3D" id="2.60.40.2030">
    <property type="match status" value="1"/>
</dbReference>
<evidence type="ECO:0000256" key="1">
    <source>
        <dbReference type="SAM" id="SignalP"/>
    </source>
</evidence>
<reference evidence="3 4" key="1">
    <citation type="submission" date="2024-04" db="EMBL/GenBank/DDBJ databases">
        <title>Novel genus in family Flammeovirgaceae.</title>
        <authorList>
            <person name="Nguyen T.H."/>
            <person name="Vuong T.Q."/>
            <person name="Le H."/>
            <person name="Kim S.-G."/>
        </authorList>
    </citation>
    <scope>NUCLEOTIDE SEQUENCE [LARGE SCALE GENOMIC DNA]</scope>
    <source>
        <strain evidence="3 4">JCM 23209</strain>
    </source>
</reference>
<dbReference type="Pfam" id="PF00629">
    <property type="entry name" value="MAM"/>
    <property type="match status" value="1"/>
</dbReference>
<dbReference type="SUPFAM" id="SSF49899">
    <property type="entry name" value="Concanavalin A-like lectins/glucanases"/>
    <property type="match status" value="1"/>
</dbReference>
<dbReference type="InterPro" id="IPR026444">
    <property type="entry name" value="Secre_tail"/>
</dbReference>
<dbReference type="InterPro" id="IPR038081">
    <property type="entry name" value="CalX-like_sf"/>
</dbReference>
<proteinExistence type="predicted"/>
<comment type="caution">
    <text evidence="3">The sequence shown here is derived from an EMBL/GenBank/DDBJ whole genome shotgun (WGS) entry which is preliminary data.</text>
</comment>
<dbReference type="SUPFAM" id="SSF141072">
    <property type="entry name" value="CalX-like"/>
    <property type="match status" value="1"/>
</dbReference>
<dbReference type="PROSITE" id="PS50060">
    <property type="entry name" value="MAM_2"/>
    <property type="match status" value="1"/>
</dbReference>
<dbReference type="InterPro" id="IPR051560">
    <property type="entry name" value="MAM_domain-containing"/>
</dbReference>
<dbReference type="GO" id="GO:0004553">
    <property type="term" value="F:hydrolase activity, hydrolyzing O-glycosyl compounds"/>
    <property type="evidence" value="ECO:0007669"/>
    <property type="project" value="UniProtKB-ARBA"/>
</dbReference>